<gene>
    <name evidence="2" type="ORF">E2C01_049813</name>
</gene>
<name>A0A5B7GFC1_PORTR</name>
<protein>
    <submittedName>
        <fullName evidence="2">Uncharacterized protein</fullName>
    </submittedName>
</protein>
<keyword evidence="3" id="KW-1185">Reference proteome</keyword>
<reference evidence="2 3" key="1">
    <citation type="submission" date="2019-05" db="EMBL/GenBank/DDBJ databases">
        <title>Another draft genome of Portunus trituberculatus and its Hox gene families provides insights of decapod evolution.</title>
        <authorList>
            <person name="Jeong J.-H."/>
            <person name="Song I."/>
            <person name="Kim S."/>
            <person name="Choi T."/>
            <person name="Kim D."/>
            <person name="Ryu S."/>
            <person name="Kim W."/>
        </authorList>
    </citation>
    <scope>NUCLEOTIDE SEQUENCE [LARGE SCALE GENOMIC DNA]</scope>
    <source>
        <tissue evidence="2">Muscle</tissue>
    </source>
</reference>
<proteinExistence type="predicted"/>
<feature type="region of interest" description="Disordered" evidence="1">
    <location>
        <begin position="30"/>
        <end position="57"/>
    </location>
</feature>
<evidence type="ECO:0000256" key="1">
    <source>
        <dbReference type="SAM" id="MobiDB-lite"/>
    </source>
</evidence>
<feature type="compositionally biased region" description="Polar residues" evidence="1">
    <location>
        <begin position="43"/>
        <end position="57"/>
    </location>
</feature>
<evidence type="ECO:0000313" key="2">
    <source>
        <dbReference type="EMBL" id="MPC55868.1"/>
    </source>
</evidence>
<evidence type="ECO:0000313" key="3">
    <source>
        <dbReference type="Proteomes" id="UP000324222"/>
    </source>
</evidence>
<dbReference type="EMBL" id="VSRR010013506">
    <property type="protein sequence ID" value="MPC55868.1"/>
    <property type="molecule type" value="Genomic_DNA"/>
</dbReference>
<dbReference type="Proteomes" id="UP000324222">
    <property type="component" value="Unassembled WGS sequence"/>
</dbReference>
<organism evidence="2 3">
    <name type="scientific">Portunus trituberculatus</name>
    <name type="common">Swimming crab</name>
    <name type="synonym">Neptunus trituberculatus</name>
    <dbReference type="NCBI Taxonomy" id="210409"/>
    <lineage>
        <taxon>Eukaryota</taxon>
        <taxon>Metazoa</taxon>
        <taxon>Ecdysozoa</taxon>
        <taxon>Arthropoda</taxon>
        <taxon>Crustacea</taxon>
        <taxon>Multicrustacea</taxon>
        <taxon>Malacostraca</taxon>
        <taxon>Eumalacostraca</taxon>
        <taxon>Eucarida</taxon>
        <taxon>Decapoda</taxon>
        <taxon>Pleocyemata</taxon>
        <taxon>Brachyura</taxon>
        <taxon>Eubrachyura</taxon>
        <taxon>Portunoidea</taxon>
        <taxon>Portunidae</taxon>
        <taxon>Portuninae</taxon>
        <taxon>Portunus</taxon>
    </lineage>
</organism>
<comment type="caution">
    <text evidence="2">The sequence shown here is derived from an EMBL/GenBank/DDBJ whole genome shotgun (WGS) entry which is preliminary data.</text>
</comment>
<sequence>MVVSSLTPPDSHTVTMGGAQVTKGKASLSLHNATDHQHKRNKSQLNTRKTTTALASG</sequence>
<accession>A0A5B7GFC1</accession>
<dbReference type="AlphaFoldDB" id="A0A5B7GFC1"/>